<proteinExistence type="predicted"/>
<name>A0A0V1G248_TRIPS</name>
<dbReference type="Proteomes" id="UP000054995">
    <property type="component" value="Unassembled WGS sequence"/>
</dbReference>
<sequence>MKFYLTRSVDLRVSVCGFAVMHKTKENWQSLKFHHDCVQTPVMTRTVSAFNQSRNVQKRIVEEISMKRTWMNDKPCVIKASCVPHICEKVPEIRR</sequence>
<reference evidence="1 2" key="1">
    <citation type="submission" date="2015-01" db="EMBL/GenBank/DDBJ databases">
        <title>Evolution of Trichinella species and genotypes.</title>
        <authorList>
            <person name="Korhonen P.K."/>
            <person name="Edoardo P."/>
            <person name="Giuseppe L.R."/>
            <person name="Gasser R.B."/>
        </authorList>
    </citation>
    <scope>NUCLEOTIDE SEQUENCE [LARGE SCALE GENOMIC DNA]</scope>
    <source>
        <strain evidence="1">ISS470</strain>
    </source>
</reference>
<protein>
    <submittedName>
        <fullName evidence="1">Uncharacterized protein</fullName>
    </submittedName>
</protein>
<organism evidence="1 2">
    <name type="scientific">Trichinella pseudospiralis</name>
    <name type="common">Parasitic roundworm</name>
    <dbReference type="NCBI Taxonomy" id="6337"/>
    <lineage>
        <taxon>Eukaryota</taxon>
        <taxon>Metazoa</taxon>
        <taxon>Ecdysozoa</taxon>
        <taxon>Nematoda</taxon>
        <taxon>Enoplea</taxon>
        <taxon>Dorylaimia</taxon>
        <taxon>Trichinellida</taxon>
        <taxon>Trichinellidae</taxon>
        <taxon>Trichinella</taxon>
    </lineage>
</organism>
<keyword evidence="2" id="KW-1185">Reference proteome</keyword>
<dbReference type="EMBL" id="JYDT01000008">
    <property type="protein sequence ID" value="KRY92172.1"/>
    <property type="molecule type" value="Genomic_DNA"/>
</dbReference>
<evidence type="ECO:0000313" key="1">
    <source>
        <dbReference type="EMBL" id="KRY92172.1"/>
    </source>
</evidence>
<dbReference type="AlphaFoldDB" id="A0A0V1G248"/>
<gene>
    <name evidence="1" type="ORF">T4D_13635</name>
</gene>
<accession>A0A0V1G248</accession>
<comment type="caution">
    <text evidence="1">The sequence shown here is derived from an EMBL/GenBank/DDBJ whole genome shotgun (WGS) entry which is preliminary data.</text>
</comment>
<evidence type="ECO:0000313" key="2">
    <source>
        <dbReference type="Proteomes" id="UP000054995"/>
    </source>
</evidence>